<dbReference type="SUPFAM" id="SSF56349">
    <property type="entry name" value="DNA breaking-rejoining enzymes"/>
    <property type="match status" value="1"/>
</dbReference>
<accession>A0A7G7VLL2</accession>
<dbReference type="InterPro" id="IPR011010">
    <property type="entry name" value="DNA_brk_join_enz"/>
</dbReference>
<protein>
    <recommendedName>
        <fullName evidence="2">Tyr recombinase domain-containing protein</fullName>
    </recommendedName>
</protein>
<evidence type="ECO:0000259" key="2">
    <source>
        <dbReference type="PROSITE" id="PS51898"/>
    </source>
</evidence>
<dbReference type="PROSITE" id="PS51898">
    <property type="entry name" value="TYR_RECOMBINASE"/>
    <property type="match status" value="1"/>
</dbReference>
<dbReference type="AlphaFoldDB" id="A0A7G7VLL2"/>
<sequence>MLQSGVAMKTASEILGHSSIAITADLYTHVMQKTKEEAAGKIGDYVFGTQEK</sequence>
<dbReference type="KEGG" id="stim:H1B31_03465"/>
<dbReference type="InterPro" id="IPR002104">
    <property type="entry name" value="Integrase_catalytic"/>
</dbReference>
<name>A0A7G7VLL2_9FIRM</name>
<dbReference type="GO" id="GO:0003677">
    <property type="term" value="F:DNA binding"/>
    <property type="evidence" value="ECO:0007669"/>
    <property type="project" value="InterPro"/>
</dbReference>
<evidence type="ECO:0000256" key="1">
    <source>
        <dbReference type="ARBA" id="ARBA00023172"/>
    </source>
</evidence>
<dbReference type="InterPro" id="IPR013762">
    <property type="entry name" value="Integrase-like_cat_sf"/>
</dbReference>
<organism evidence="3 4">
    <name type="scientific">Selenomonas timonae</name>
    <dbReference type="NCBI Taxonomy" id="2754044"/>
    <lineage>
        <taxon>Bacteria</taxon>
        <taxon>Bacillati</taxon>
        <taxon>Bacillota</taxon>
        <taxon>Negativicutes</taxon>
        <taxon>Selenomonadales</taxon>
        <taxon>Selenomonadaceae</taxon>
        <taxon>Selenomonas</taxon>
    </lineage>
</organism>
<keyword evidence="4" id="KW-1185">Reference proteome</keyword>
<gene>
    <name evidence="3" type="ORF">H1B31_03465</name>
</gene>
<dbReference type="Proteomes" id="UP000515480">
    <property type="component" value="Chromosome"/>
</dbReference>
<dbReference type="EMBL" id="CP060204">
    <property type="protein sequence ID" value="QNH55005.1"/>
    <property type="molecule type" value="Genomic_DNA"/>
</dbReference>
<dbReference type="GO" id="GO:0015074">
    <property type="term" value="P:DNA integration"/>
    <property type="evidence" value="ECO:0007669"/>
    <property type="project" value="InterPro"/>
</dbReference>
<evidence type="ECO:0000313" key="3">
    <source>
        <dbReference type="EMBL" id="QNH55005.1"/>
    </source>
</evidence>
<evidence type="ECO:0000313" key="4">
    <source>
        <dbReference type="Proteomes" id="UP000515480"/>
    </source>
</evidence>
<dbReference type="GO" id="GO:0006310">
    <property type="term" value="P:DNA recombination"/>
    <property type="evidence" value="ECO:0007669"/>
    <property type="project" value="UniProtKB-KW"/>
</dbReference>
<feature type="domain" description="Tyr recombinase" evidence="2">
    <location>
        <begin position="1"/>
        <end position="40"/>
    </location>
</feature>
<keyword evidence="1" id="KW-0233">DNA recombination</keyword>
<dbReference type="Gene3D" id="1.10.443.10">
    <property type="entry name" value="Intergrase catalytic core"/>
    <property type="match status" value="1"/>
</dbReference>
<proteinExistence type="predicted"/>
<reference evidence="3 4" key="1">
    <citation type="submission" date="2020-07" db="EMBL/GenBank/DDBJ databases">
        <title>Complete genome and description of Selenomonas timonensis sp. nov., a new bacterium isolated from a gingivitis subject.</title>
        <authorList>
            <person name="Antezack A."/>
        </authorList>
    </citation>
    <scope>NUCLEOTIDE SEQUENCE [LARGE SCALE GENOMIC DNA]</scope>
    <source>
        <strain evidence="3 4">Marseille-Q3039</strain>
    </source>
</reference>